<evidence type="ECO:0000256" key="13">
    <source>
        <dbReference type="ARBA" id="ARBA00023136"/>
    </source>
</evidence>
<dbReference type="AlphaFoldDB" id="G3IPC2"/>
<dbReference type="GO" id="GO:0046872">
    <property type="term" value="F:metal ion binding"/>
    <property type="evidence" value="ECO:0007669"/>
    <property type="project" value="UniProtKB-KW"/>
</dbReference>
<dbReference type="GO" id="GO:0035556">
    <property type="term" value="P:intracellular signal transduction"/>
    <property type="evidence" value="ECO:0007669"/>
    <property type="project" value="InterPro"/>
</dbReference>
<keyword evidence="10" id="KW-0460">Magnesium</keyword>
<name>G3IPC2_CRIGR</name>
<evidence type="ECO:0000256" key="15">
    <source>
        <dbReference type="RuleBase" id="RU000405"/>
    </source>
</evidence>
<dbReference type="PROSITE" id="PS50125">
    <property type="entry name" value="GUANYLATE_CYCLASE_2"/>
    <property type="match status" value="1"/>
</dbReference>
<evidence type="ECO:0000256" key="5">
    <source>
        <dbReference type="ARBA" id="ARBA00012201"/>
    </source>
</evidence>
<dbReference type="GO" id="GO:0004016">
    <property type="term" value="F:adenylate cyclase activity"/>
    <property type="evidence" value="ECO:0007669"/>
    <property type="project" value="UniProtKB-EC"/>
</dbReference>
<gene>
    <name evidence="18" type="ORF">I79_025828</name>
</gene>
<feature type="region of interest" description="Disordered" evidence="16">
    <location>
        <begin position="156"/>
        <end position="184"/>
    </location>
</feature>
<dbReference type="GO" id="GO:0005524">
    <property type="term" value="F:ATP binding"/>
    <property type="evidence" value="ECO:0007669"/>
    <property type="project" value="UniProtKB-KW"/>
</dbReference>
<dbReference type="Pfam" id="PF00211">
    <property type="entry name" value="Guanylate_cyc"/>
    <property type="match status" value="1"/>
</dbReference>
<protein>
    <recommendedName>
        <fullName evidence="5">adenylate cyclase</fullName>
        <ecNumber evidence="5">4.6.1.1</ecNumber>
    </recommendedName>
</protein>
<keyword evidence="9" id="KW-0067">ATP-binding</keyword>
<comment type="similarity">
    <text evidence="15">Belongs to the adenylyl cyclase class-4/guanylyl cyclase family.</text>
</comment>
<dbReference type="EC" id="4.6.1.1" evidence="5"/>
<dbReference type="GO" id="GO:0007189">
    <property type="term" value="P:adenylate cyclase-activating G protein-coupled receptor signaling pathway"/>
    <property type="evidence" value="ECO:0007669"/>
    <property type="project" value="TreeGrafter"/>
</dbReference>
<dbReference type="PANTHER" id="PTHR45627">
    <property type="entry name" value="ADENYLATE CYCLASE TYPE 1"/>
    <property type="match status" value="1"/>
</dbReference>
<dbReference type="InterPro" id="IPR029787">
    <property type="entry name" value="Nucleotide_cyclase"/>
</dbReference>
<sequence length="184" mass="20331">MGKVRITYLKQLTRVTHLVSNRGISHGSVVAGVIGAKKPQYDIWGKTVNLASRMDSTGVSGRIQVPEETYLILKDQGFAFDYRGEIYVKGISEQEGKIKTYFLLGRVQPNPFILPPRRLPGQYSLAAVVLGLVQSLNRQRQKQLLNENSNSGIIKGHYNRRTLLTPSGPEPGAQAEGTDKSDLP</sequence>
<dbReference type="Gene3D" id="3.30.70.1230">
    <property type="entry name" value="Nucleotide cyclase"/>
    <property type="match status" value="1"/>
</dbReference>
<dbReference type="CDD" id="cd07302">
    <property type="entry name" value="CHD"/>
    <property type="match status" value="1"/>
</dbReference>
<dbReference type="InterPro" id="IPR001054">
    <property type="entry name" value="A/G_cyclase"/>
</dbReference>
<keyword evidence="6" id="KW-0812">Transmembrane</keyword>
<evidence type="ECO:0000256" key="16">
    <source>
        <dbReference type="SAM" id="MobiDB-lite"/>
    </source>
</evidence>
<dbReference type="SUPFAM" id="SSF55073">
    <property type="entry name" value="Nucleotide cyclase"/>
    <property type="match status" value="1"/>
</dbReference>
<keyword evidence="8" id="KW-0547">Nucleotide-binding</keyword>
<dbReference type="STRING" id="10029.G3IPC2"/>
<dbReference type="InParanoid" id="G3IPC2"/>
<keyword evidence="13" id="KW-0472">Membrane</keyword>
<evidence type="ECO:0000256" key="12">
    <source>
        <dbReference type="ARBA" id="ARBA00022998"/>
    </source>
</evidence>
<evidence type="ECO:0000256" key="4">
    <source>
        <dbReference type="ARBA" id="ARBA00004141"/>
    </source>
</evidence>
<dbReference type="InterPro" id="IPR018297">
    <property type="entry name" value="A/G_cyclase_CS"/>
</dbReference>
<feature type="domain" description="Guanylate cyclase" evidence="17">
    <location>
        <begin position="23"/>
        <end position="55"/>
    </location>
</feature>
<keyword evidence="12" id="KW-0115">cAMP biosynthesis</keyword>
<comment type="cofactor">
    <cofactor evidence="2">
        <name>Mn(2+)</name>
        <dbReference type="ChEBI" id="CHEBI:29035"/>
    </cofactor>
</comment>
<dbReference type="InterPro" id="IPR022398">
    <property type="entry name" value="Peptidase_S8_His-AS"/>
</dbReference>
<comment type="catalytic activity">
    <reaction evidence="1">
        <text>ATP = 3',5'-cyclic AMP + diphosphate</text>
        <dbReference type="Rhea" id="RHEA:15389"/>
        <dbReference type="ChEBI" id="CHEBI:30616"/>
        <dbReference type="ChEBI" id="CHEBI:33019"/>
        <dbReference type="ChEBI" id="CHEBI:58165"/>
        <dbReference type="EC" id="4.6.1.1"/>
    </reaction>
</comment>
<dbReference type="Proteomes" id="UP000001075">
    <property type="component" value="Unassembled WGS sequence"/>
</dbReference>
<keyword evidence="7" id="KW-0479">Metal-binding</keyword>
<dbReference type="GO" id="GO:0006171">
    <property type="term" value="P:cAMP biosynthetic process"/>
    <property type="evidence" value="ECO:0007669"/>
    <property type="project" value="UniProtKB-KW"/>
</dbReference>
<evidence type="ECO:0000256" key="8">
    <source>
        <dbReference type="ARBA" id="ARBA00022741"/>
    </source>
</evidence>
<comment type="subcellular location">
    <subcellularLocation>
        <location evidence="4">Membrane</location>
        <topology evidence="4">Multi-pass membrane protein</topology>
    </subcellularLocation>
</comment>
<reference evidence="19" key="1">
    <citation type="journal article" date="2011" name="Nat. Biotechnol.">
        <title>The genomic sequence of the Chinese hamster ovary (CHO)-K1 cell line.</title>
        <authorList>
            <person name="Xu X."/>
            <person name="Nagarajan H."/>
            <person name="Lewis N.E."/>
            <person name="Pan S."/>
            <person name="Cai Z."/>
            <person name="Liu X."/>
            <person name="Chen W."/>
            <person name="Xie M."/>
            <person name="Wang W."/>
            <person name="Hammond S."/>
            <person name="Andersen M.R."/>
            <person name="Neff N."/>
            <person name="Passarelli B."/>
            <person name="Koh W."/>
            <person name="Fan H.C."/>
            <person name="Wang J."/>
            <person name="Gui Y."/>
            <person name="Lee K.H."/>
            <person name="Betenbaugh M.J."/>
            <person name="Quake S.R."/>
            <person name="Famili I."/>
            <person name="Palsson B.O."/>
            <person name="Wang J."/>
        </authorList>
    </citation>
    <scope>NUCLEOTIDE SEQUENCE [LARGE SCALE GENOMIC DNA]</scope>
    <source>
        <strain evidence="19">CHO K1 cell line</strain>
    </source>
</reference>
<proteinExistence type="inferred from homology"/>
<evidence type="ECO:0000256" key="2">
    <source>
        <dbReference type="ARBA" id="ARBA00001936"/>
    </source>
</evidence>
<dbReference type="PROSITE" id="PS00137">
    <property type="entry name" value="SUBTILASE_HIS"/>
    <property type="match status" value="1"/>
</dbReference>
<evidence type="ECO:0000256" key="3">
    <source>
        <dbReference type="ARBA" id="ARBA00001946"/>
    </source>
</evidence>
<comment type="cofactor">
    <cofactor evidence="3">
        <name>Mg(2+)</name>
        <dbReference type="ChEBI" id="CHEBI:18420"/>
    </cofactor>
</comment>
<organism evidence="18 19">
    <name type="scientific">Cricetulus griseus</name>
    <name type="common">Chinese hamster</name>
    <name type="synonym">Cricetulus barabensis griseus</name>
    <dbReference type="NCBI Taxonomy" id="10029"/>
    <lineage>
        <taxon>Eukaryota</taxon>
        <taxon>Metazoa</taxon>
        <taxon>Chordata</taxon>
        <taxon>Craniata</taxon>
        <taxon>Vertebrata</taxon>
        <taxon>Euteleostomi</taxon>
        <taxon>Mammalia</taxon>
        <taxon>Eutheria</taxon>
        <taxon>Euarchontoglires</taxon>
        <taxon>Glires</taxon>
        <taxon>Rodentia</taxon>
        <taxon>Myomorpha</taxon>
        <taxon>Muroidea</taxon>
        <taxon>Cricetidae</taxon>
        <taxon>Cricetinae</taxon>
        <taxon>Cricetulus</taxon>
    </lineage>
</organism>
<keyword evidence="14 15" id="KW-0456">Lyase</keyword>
<accession>G3IPC2</accession>
<dbReference type="PANTHER" id="PTHR45627:SF1">
    <property type="entry name" value="ADENYLATE CYCLASE TYPE 8"/>
    <property type="match status" value="1"/>
</dbReference>
<evidence type="ECO:0000256" key="1">
    <source>
        <dbReference type="ARBA" id="ARBA00001593"/>
    </source>
</evidence>
<dbReference type="EMBL" id="JH009997">
    <property type="protein sequence ID" value="EGV91484.1"/>
    <property type="molecule type" value="Genomic_DNA"/>
</dbReference>
<evidence type="ECO:0000313" key="19">
    <source>
        <dbReference type="Proteomes" id="UP000001075"/>
    </source>
</evidence>
<evidence type="ECO:0000313" key="18">
    <source>
        <dbReference type="EMBL" id="EGV91484.1"/>
    </source>
</evidence>
<evidence type="ECO:0000256" key="7">
    <source>
        <dbReference type="ARBA" id="ARBA00022723"/>
    </source>
</evidence>
<evidence type="ECO:0000259" key="17">
    <source>
        <dbReference type="PROSITE" id="PS50125"/>
    </source>
</evidence>
<evidence type="ECO:0000256" key="9">
    <source>
        <dbReference type="ARBA" id="ARBA00022840"/>
    </source>
</evidence>
<dbReference type="GO" id="GO:0005886">
    <property type="term" value="C:plasma membrane"/>
    <property type="evidence" value="ECO:0007669"/>
    <property type="project" value="TreeGrafter"/>
</dbReference>
<dbReference type="PROSITE" id="PS00452">
    <property type="entry name" value="GUANYLATE_CYCLASE_1"/>
    <property type="match status" value="1"/>
</dbReference>
<evidence type="ECO:0000256" key="6">
    <source>
        <dbReference type="ARBA" id="ARBA00022692"/>
    </source>
</evidence>
<evidence type="ECO:0000256" key="14">
    <source>
        <dbReference type="ARBA" id="ARBA00023239"/>
    </source>
</evidence>
<keyword evidence="11" id="KW-1133">Transmembrane helix</keyword>
<evidence type="ECO:0000256" key="10">
    <source>
        <dbReference type="ARBA" id="ARBA00022842"/>
    </source>
</evidence>
<evidence type="ECO:0000256" key="11">
    <source>
        <dbReference type="ARBA" id="ARBA00022989"/>
    </source>
</evidence>